<reference evidence="2 3" key="1">
    <citation type="submission" date="2019-01" db="EMBL/GenBank/DDBJ databases">
        <title>Fusobacterium necrophorum Isolated From the Uterus of Dairy Cows.</title>
        <authorList>
            <person name="Francis A.M."/>
        </authorList>
    </citation>
    <scope>NUCLEOTIDE SEQUENCE [LARGE SCALE GENOMIC DNA]</scope>
    <source>
        <strain evidence="2 3">KG35</strain>
    </source>
</reference>
<dbReference type="GO" id="GO:0003677">
    <property type="term" value="F:DNA binding"/>
    <property type="evidence" value="ECO:0007669"/>
    <property type="project" value="UniProtKB-KW"/>
</dbReference>
<dbReference type="InterPro" id="IPR041657">
    <property type="entry name" value="HTH_17"/>
</dbReference>
<dbReference type="AlphaFoldDB" id="A0A4Q2L2R9"/>
<gene>
    <name evidence="2" type="ORF">EPT53_03150</name>
</gene>
<sequence length="59" mass="7082">MLEKYSDILDSKDLIKILSLHKNTIYKLLQKKEIPNRKIGKKYMISKQDLIKYITSNRE</sequence>
<protein>
    <submittedName>
        <fullName evidence="2">DNA-binding protein</fullName>
    </submittedName>
</protein>
<accession>A0A4Q2L2R9</accession>
<dbReference type="EMBL" id="SBAP01000006">
    <property type="protein sequence ID" value="RXZ70693.1"/>
    <property type="molecule type" value="Genomic_DNA"/>
</dbReference>
<proteinExistence type="predicted"/>
<organism evidence="2 3">
    <name type="scientific">Fusobacterium necrophorum</name>
    <dbReference type="NCBI Taxonomy" id="859"/>
    <lineage>
        <taxon>Bacteria</taxon>
        <taxon>Fusobacteriati</taxon>
        <taxon>Fusobacteriota</taxon>
        <taxon>Fusobacteriia</taxon>
        <taxon>Fusobacteriales</taxon>
        <taxon>Fusobacteriaceae</taxon>
        <taxon>Fusobacterium</taxon>
    </lineage>
</organism>
<dbReference type="Proteomes" id="UP000289216">
    <property type="component" value="Unassembled WGS sequence"/>
</dbReference>
<comment type="caution">
    <text evidence="2">The sequence shown here is derived from an EMBL/GenBank/DDBJ whole genome shotgun (WGS) entry which is preliminary data.</text>
</comment>
<name>A0A4Q2L2R9_9FUSO</name>
<dbReference type="Pfam" id="PF12728">
    <property type="entry name" value="HTH_17"/>
    <property type="match status" value="1"/>
</dbReference>
<dbReference type="RefSeq" id="WP_129490678.1">
    <property type="nucleotide sequence ID" value="NZ_SBAP01000006.1"/>
</dbReference>
<evidence type="ECO:0000313" key="2">
    <source>
        <dbReference type="EMBL" id="RXZ70693.1"/>
    </source>
</evidence>
<dbReference type="NCBIfam" id="TIGR01764">
    <property type="entry name" value="excise"/>
    <property type="match status" value="1"/>
</dbReference>
<evidence type="ECO:0000259" key="1">
    <source>
        <dbReference type="Pfam" id="PF12728"/>
    </source>
</evidence>
<dbReference type="InterPro" id="IPR010093">
    <property type="entry name" value="SinI_DNA-bd"/>
</dbReference>
<evidence type="ECO:0000313" key="3">
    <source>
        <dbReference type="Proteomes" id="UP000289216"/>
    </source>
</evidence>
<keyword evidence="2" id="KW-0238">DNA-binding</keyword>
<feature type="domain" description="Helix-turn-helix" evidence="1">
    <location>
        <begin position="9"/>
        <end position="58"/>
    </location>
</feature>